<dbReference type="PROSITE" id="PS50089">
    <property type="entry name" value="ZF_RING_2"/>
    <property type="match status" value="1"/>
</dbReference>
<keyword evidence="3 5" id="KW-0863">Zinc-finger</keyword>
<dbReference type="EMBL" id="VFJC01000002">
    <property type="protein sequence ID" value="KAB5587005.1"/>
    <property type="molecule type" value="Genomic_DNA"/>
</dbReference>
<feature type="domain" description="B box-type" evidence="7">
    <location>
        <begin position="100"/>
        <end position="141"/>
    </location>
</feature>
<dbReference type="Gene3D" id="2.60.120.920">
    <property type="match status" value="1"/>
</dbReference>
<evidence type="ECO:0000259" key="8">
    <source>
        <dbReference type="PROSITE" id="PS50188"/>
    </source>
</evidence>
<organism evidence="9 10">
    <name type="scientific">Pangasianodon hypophthalmus</name>
    <name type="common">Striped catfish</name>
    <name type="synonym">Helicophagus hypophthalmus</name>
    <dbReference type="NCBI Taxonomy" id="310915"/>
    <lineage>
        <taxon>Eukaryota</taxon>
        <taxon>Metazoa</taxon>
        <taxon>Chordata</taxon>
        <taxon>Craniata</taxon>
        <taxon>Vertebrata</taxon>
        <taxon>Euteleostomi</taxon>
        <taxon>Actinopterygii</taxon>
        <taxon>Neopterygii</taxon>
        <taxon>Teleostei</taxon>
        <taxon>Ostariophysi</taxon>
        <taxon>Siluriformes</taxon>
        <taxon>Pangasiidae</taxon>
        <taxon>Pangasianodon</taxon>
    </lineage>
</organism>
<keyword evidence="2" id="KW-0479">Metal-binding</keyword>
<dbReference type="Proteomes" id="UP000327468">
    <property type="component" value="Chromosome 1"/>
</dbReference>
<dbReference type="AlphaFoldDB" id="A0A5N5Q4X2"/>
<feature type="domain" description="RING-type" evidence="6">
    <location>
        <begin position="11"/>
        <end position="52"/>
    </location>
</feature>
<dbReference type="InterPro" id="IPR001870">
    <property type="entry name" value="B30.2/SPRY"/>
</dbReference>
<dbReference type="SUPFAM" id="SSF57845">
    <property type="entry name" value="B-box zinc-binding domain"/>
    <property type="match status" value="1"/>
</dbReference>
<proteinExistence type="inferred from homology"/>
<protein>
    <submittedName>
        <fullName evidence="9">Uncharacterized protein</fullName>
    </submittedName>
</protein>
<evidence type="ECO:0000256" key="3">
    <source>
        <dbReference type="ARBA" id="ARBA00022771"/>
    </source>
</evidence>
<dbReference type="InterPro" id="IPR018957">
    <property type="entry name" value="Znf_C3HC4_RING-type"/>
</dbReference>
<dbReference type="InterPro" id="IPR043136">
    <property type="entry name" value="B30.2/SPRY_sf"/>
</dbReference>
<comment type="similarity">
    <text evidence="1">Belongs to the TRIM/RBCC family.</text>
</comment>
<dbReference type="Pfam" id="PF00097">
    <property type="entry name" value="zf-C3HC4"/>
    <property type="match status" value="1"/>
</dbReference>
<dbReference type="InterPro" id="IPR013320">
    <property type="entry name" value="ConA-like_dom_sf"/>
</dbReference>
<evidence type="ECO:0000259" key="7">
    <source>
        <dbReference type="PROSITE" id="PS50119"/>
    </source>
</evidence>
<evidence type="ECO:0000256" key="1">
    <source>
        <dbReference type="ARBA" id="ARBA00008518"/>
    </source>
</evidence>
<keyword evidence="4" id="KW-0862">Zinc</keyword>
<dbReference type="InterPro" id="IPR017907">
    <property type="entry name" value="Znf_RING_CS"/>
</dbReference>
<dbReference type="InterPro" id="IPR001841">
    <property type="entry name" value="Znf_RING"/>
</dbReference>
<dbReference type="InterPro" id="IPR050143">
    <property type="entry name" value="TRIM/RBCC"/>
</dbReference>
<evidence type="ECO:0000259" key="6">
    <source>
        <dbReference type="PROSITE" id="PS50089"/>
    </source>
</evidence>
<sequence>MASGLSHQIRCPVCLNDLREPVCLPCEHFYCRGCITEHMIRNSADTRCPECRRSFTRNDIKVNRVLRNLVDAAKEHLREHQALRERVMSVSTGTATHNRDFTDHCIYHNEQFKLFCVTDQKPVCVICKEEETHRGHNFKTLNDAFHAKKKKTSEALETSLNVENVLVDLINEQAEEILKTMEKSKALSDRISAQFMKLHQFLNDKEREVKKQLEEEENEILSIMGANMFTMEEMLSDGGEKQGMMRSALEMNRPSQFLQWWNENGRFVIRELFSCNSTHLTLQDLSVVPDTLSLGPYETYLQFFVWKEMLRFIQLVPHHHTVEDRGDQSISISPSGLCVQPKKVTKIQKNKPNSLWVKTVSSFNTGNHFWELDVGKKVDWGVGVCSCESGKIVNDTVLCFNSDSGYHIQQTHDMDKSTIALTSGPRKIGVYLDCERNQVSFYNADRMVLIDTRVLSQPPPHSLCLSPGLYLDGKNSDPLTVCWY</sequence>
<dbReference type="SUPFAM" id="SSF57850">
    <property type="entry name" value="RING/U-box"/>
    <property type="match status" value="1"/>
</dbReference>
<accession>A0A5N5Q4X2</accession>
<dbReference type="InterPro" id="IPR003879">
    <property type="entry name" value="Butyrophylin_SPRY"/>
</dbReference>
<comment type="caution">
    <text evidence="9">The sequence shown here is derived from an EMBL/GenBank/DDBJ whole genome shotgun (WGS) entry which is preliminary data.</text>
</comment>
<evidence type="ECO:0000256" key="5">
    <source>
        <dbReference type="PROSITE-ProRule" id="PRU00024"/>
    </source>
</evidence>
<dbReference type="PROSITE" id="PS50119">
    <property type="entry name" value="ZF_BBOX"/>
    <property type="match status" value="1"/>
</dbReference>
<dbReference type="SMART" id="SM00336">
    <property type="entry name" value="BBOX"/>
    <property type="match status" value="1"/>
</dbReference>
<dbReference type="PANTHER" id="PTHR24103">
    <property type="entry name" value="E3 UBIQUITIN-PROTEIN LIGASE TRIM"/>
    <property type="match status" value="1"/>
</dbReference>
<dbReference type="PRINTS" id="PR01407">
    <property type="entry name" value="BUTYPHLNCDUF"/>
</dbReference>
<dbReference type="PROSITE" id="PS00518">
    <property type="entry name" value="ZF_RING_1"/>
    <property type="match status" value="1"/>
</dbReference>
<evidence type="ECO:0000313" key="10">
    <source>
        <dbReference type="Proteomes" id="UP000327468"/>
    </source>
</evidence>
<gene>
    <name evidence="9" type="ORF">PHYPO_G00007990</name>
</gene>
<dbReference type="InterPro" id="IPR013083">
    <property type="entry name" value="Znf_RING/FYVE/PHD"/>
</dbReference>
<evidence type="ECO:0000256" key="2">
    <source>
        <dbReference type="ARBA" id="ARBA00022723"/>
    </source>
</evidence>
<dbReference type="Gene3D" id="3.30.40.10">
    <property type="entry name" value="Zinc/RING finger domain, C3HC4 (zinc finger)"/>
    <property type="match status" value="1"/>
</dbReference>
<name>A0A5N5Q4X2_PANHP</name>
<dbReference type="Pfam" id="PF00643">
    <property type="entry name" value="zf-B_box"/>
    <property type="match status" value="1"/>
</dbReference>
<dbReference type="PROSITE" id="PS50188">
    <property type="entry name" value="B302_SPRY"/>
    <property type="match status" value="1"/>
</dbReference>
<feature type="domain" description="B30.2/SPRY" evidence="8">
    <location>
        <begin position="298"/>
        <end position="484"/>
    </location>
</feature>
<evidence type="ECO:0000256" key="4">
    <source>
        <dbReference type="ARBA" id="ARBA00022833"/>
    </source>
</evidence>
<dbReference type="SUPFAM" id="SSF49899">
    <property type="entry name" value="Concanavalin A-like lectins/glucanases"/>
    <property type="match status" value="1"/>
</dbReference>
<evidence type="ECO:0000313" key="9">
    <source>
        <dbReference type="EMBL" id="KAB5587005.1"/>
    </source>
</evidence>
<dbReference type="Gene3D" id="3.30.160.60">
    <property type="entry name" value="Classic Zinc Finger"/>
    <property type="match status" value="1"/>
</dbReference>
<dbReference type="SMART" id="SM00184">
    <property type="entry name" value="RING"/>
    <property type="match status" value="1"/>
</dbReference>
<dbReference type="GO" id="GO:0008270">
    <property type="term" value="F:zinc ion binding"/>
    <property type="evidence" value="ECO:0007669"/>
    <property type="project" value="UniProtKB-KW"/>
</dbReference>
<keyword evidence="10" id="KW-1185">Reference proteome</keyword>
<reference evidence="9 10" key="1">
    <citation type="submission" date="2019-06" db="EMBL/GenBank/DDBJ databases">
        <title>A chromosome-scale genome assembly of the striped catfish, Pangasianodon hypophthalmus.</title>
        <authorList>
            <person name="Wen M."/>
            <person name="Zahm M."/>
            <person name="Roques C."/>
            <person name="Cabau C."/>
            <person name="Klopp C."/>
            <person name="Donnadieu C."/>
            <person name="Jouanno E."/>
            <person name="Avarre J.-C."/>
            <person name="Campet M."/>
            <person name="Ha T.T.T."/>
            <person name="Dugue R."/>
            <person name="Lampietro C."/>
            <person name="Louis A."/>
            <person name="Herpin A."/>
            <person name="Echchiki A."/>
            <person name="Berthelot C."/>
            <person name="Parey E."/>
            <person name="Roest-Crollius H."/>
            <person name="Braasch I."/>
            <person name="Postlethwait J."/>
            <person name="Bobe J."/>
            <person name="Montfort J."/>
            <person name="Bouchez O."/>
            <person name="Begum T."/>
            <person name="Schartl M."/>
            <person name="Guiguen Y."/>
        </authorList>
    </citation>
    <scope>NUCLEOTIDE SEQUENCE [LARGE SCALE GENOMIC DNA]</scope>
    <source>
        <strain evidence="9 10">Indonesia</strain>
        <tissue evidence="9">Blood</tissue>
    </source>
</reference>
<dbReference type="InterPro" id="IPR000315">
    <property type="entry name" value="Znf_B-box"/>
</dbReference>